<dbReference type="SUPFAM" id="SSF47384">
    <property type="entry name" value="Homodimeric domain of signal transducing histidine kinase"/>
    <property type="match status" value="1"/>
</dbReference>
<dbReference type="CDD" id="cd00156">
    <property type="entry name" value="REC"/>
    <property type="match status" value="1"/>
</dbReference>
<dbReference type="SUPFAM" id="SSF55874">
    <property type="entry name" value="ATPase domain of HSP90 chaperone/DNA topoisomerase II/histidine kinase"/>
    <property type="match status" value="1"/>
</dbReference>
<dbReference type="PROSITE" id="PS50109">
    <property type="entry name" value="HIS_KIN"/>
    <property type="match status" value="1"/>
</dbReference>
<dbReference type="InterPro" id="IPR042240">
    <property type="entry name" value="CHASE_sf"/>
</dbReference>
<feature type="transmembrane region" description="Helical" evidence="16">
    <location>
        <begin position="677"/>
        <end position="700"/>
    </location>
</feature>
<dbReference type="SMART" id="SM00065">
    <property type="entry name" value="GAF"/>
    <property type="match status" value="2"/>
</dbReference>
<dbReference type="CDD" id="cd17546">
    <property type="entry name" value="REC_hyHK_CKI1_RcsC-like"/>
    <property type="match status" value="1"/>
</dbReference>
<dbReference type="SMART" id="SM01049">
    <property type="entry name" value="Cache_2"/>
    <property type="match status" value="1"/>
</dbReference>
<keyword evidence="12" id="KW-0902">Two-component regulatory system</keyword>
<evidence type="ECO:0000256" key="12">
    <source>
        <dbReference type="ARBA" id="ARBA00023012"/>
    </source>
</evidence>
<feature type="domain" description="PAS" evidence="19">
    <location>
        <begin position="713"/>
        <end position="783"/>
    </location>
</feature>
<evidence type="ECO:0000256" key="11">
    <source>
        <dbReference type="ARBA" id="ARBA00022989"/>
    </source>
</evidence>
<dbReference type="SUPFAM" id="SSF55785">
    <property type="entry name" value="PYP-like sensor domain (PAS domain)"/>
    <property type="match status" value="1"/>
</dbReference>
<dbReference type="PRINTS" id="PR00344">
    <property type="entry name" value="BCTRLSENSOR"/>
</dbReference>
<dbReference type="Pfam" id="PF00072">
    <property type="entry name" value="Response_reg"/>
    <property type="match status" value="2"/>
</dbReference>
<name>A0A9X1B9E8_9GAMM</name>
<keyword evidence="9" id="KW-0418">Kinase</keyword>
<protein>
    <recommendedName>
        <fullName evidence="3">histidine kinase</fullName>
        <ecNumber evidence="3">2.7.13.3</ecNumber>
    </recommendedName>
</protein>
<comment type="catalytic activity">
    <reaction evidence="1">
        <text>ATP + protein L-histidine = ADP + protein N-phospho-L-histidine.</text>
        <dbReference type="EC" id="2.7.13.3"/>
    </reaction>
</comment>
<evidence type="ECO:0000256" key="3">
    <source>
        <dbReference type="ARBA" id="ARBA00012438"/>
    </source>
</evidence>
<dbReference type="Gene3D" id="3.40.50.2300">
    <property type="match status" value="2"/>
</dbReference>
<dbReference type="Proteomes" id="UP001138802">
    <property type="component" value="Unassembled WGS sequence"/>
</dbReference>
<dbReference type="Gene3D" id="1.10.287.130">
    <property type="match status" value="1"/>
</dbReference>
<keyword evidence="14" id="KW-0131">Cell cycle</keyword>
<feature type="modified residue" description="4-aspartylphosphate" evidence="15">
    <location>
        <position position="1645"/>
    </location>
</feature>
<dbReference type="PROSITE" id="PS50112">
    <property type="entry name" value="PAS"/>
    <property type="match status" value="1"/>
</dbReference>
<dbReference type="SMART" id="SM00448">
    <property type="entry name" value="REC"/>
    <property type="match status" value="2"/>
</dbReference>
<dbReference type="PANTHER" id="PTHR45339">
    <property type="entry name" value="HYBRID SIGNAL TRANSDUCTION HISTIDINE KINASE J"/>
    <property type="match status" value="1"/>
</dbReference>
<dbReference type="InterPro" id="IPR004010">
    <property type="entry name" value="Double_Cache_2"/>
</dbReference>
<evidence type="ECO:0000256" key="6">
    <source>
        <dbReference type="ARBA" id="ARBA00022679"/>
    </source>
</evidence>
<evidence type="ECO:0000256" key="8">
    <source>
        <dbReference type="ARBA" id="ARBA00022741"/>
    </source>
</evidence>
<dbReference type="InterPro" id="IPR003661">
    <property type="entry name" value="HisK_dim/P_dom"/>
</dbReference>
<dbReference type="Gene3D" id="3.30.450.20">
    <property type="entry name" value="PAS domain"/>
    <property type="match status" value="2"/>
</dbReference>
<dbReference type="InterPro" id="IPR035965">
    <property type="entry name" value="PAS-like_dom_sf"/>
</dbReference>
<keyword evidence="4" id="KW-1003">Cell membrane</keyword>
<keyword evidence="13 16" id="KW-0472">Membrane</keyword>
<dbReference type="InterPro" id="IPR005467">
    <property type="entry name" value="His_kinase_dom"/>
</dbReference>
<dbReference type="CDD" id="cd00130">
    <property type="entry name" value="PAS"/>
    <property type="match status" value="1"/>
</dbReference>
<evidence type="ECO:0000256" key="10">
    <source>
        <dbReference type="ARBA" id="ARBA00022840"/>
    </source>
</evidence>
<comment type="subcellular location">
    <subcellularLocation>
        <location evidence="2">Cell membrane</location>
        <topology evidence="2">Multi-pass membrane protein</topology>
    </subcellularLocation>
</comment>
<dbReference type="Gene3D" id="3.30.565.10">
    <property type="entry name" value="Histidine kinase-like ATPase, C-terminal domain"/>
    <property type="match status" value="1"/>
</dbReference>
<feature type="domain" description="Response regulatory" evidence="18">
    <location>
        <begin position="1596"/>
        <end position="1710"/>
    </location>
</feature>
<dbReference type="Gene3D" id="3.30.450.40">
    <property type="match status" value="2"/>
</dbReference>
<keyword evidence="7 16" id="KW-0812">Transmembrane</keyword>
<dbReference type="InterPro" id="IPR001789">
    <property type="entry name" value="Sig_transdc_resp-reg_receiver"/>
</dbReference>
<dbReference type="InterPro" id="IPR006189">
    <property type="entry name" value="CHASE_dom"/>
</dbReference>
<feature type="domain" description="Response regulatory" evidence="18">
    <location>
        <begin position="1449"/>
        <end position="1574"/>
    </location>
</feature>
<dbReference type="GO" id="GO:0005524">
    <property type="term" value="F:ATP binding"/>
    <property type="evidence" value="ECO:0007669"/>
    <property type="project" value="UniProtKB-KW"/>
</dbReference>
<gene>
    <name evidence="21" type="ORF">CKO25_14195</name>
</gene>
<dbReference type="NCBIfam" id="TIGR00229">
    <property type="entry name" value="sensory_box"/>
    <property type="match status" value="1"/>
</dbReference>
<dbReference type="Pfam" id="PF08447">
    <property type="entry name" value="PAS_3"/>
    <property type="match status" value="1"/>
</dbReference>
<dbReference type="Pfam" id="PF08269">
    <property type="entry name" value="dCache_2"/>
    <property type="match status" value="1"/>
</dbReference>
<dbReference type="SUPFAM" id="SSF52172">
    <property type="entry name" value="CheY-like"/>
    <property type="match status" value="2"/>
</dbReference>
<dbReference type="Pfam" id="PF01590">
    <property type="entry name" value="GAF"/>
    <property type="match status" value="2"/>
</dbReference>
<dbReference type="InterPro" id="IPR000014">
    <property type="entry name" value="PAS"/>
</dbReference>
<dbReference type="RefSeq" id="WP_200388580.1">
    <property type="nucleotide sequence ID" value="NZ_NRSD01000015.1"/>
</dbReference>
<reference evidence="21 22" key="1">
    <citation type="journal article" date="2020" name="Microorganisms">
        <title>Osmotic Adaptation and Compatible Solute Biosynthesis of Phototrophic Bacteria as Revealed from Genome Analyses.</title>
        <authorList>
            <person name="Imhoff J.F."/>
            <person name="Rahn T."/>
            <person name="Kunzel S."/>
            <person name="Keller A."/>
            <person name="Neulinger S.C."/>
        </authorList>
    </citation>
    <scope>NUCLEOTIDE SEQUENCE [LARGE SCALE GENOMIC DNA]</scope>
    <source>
        <strain evidence="21 22">DSM 21303</strain>
    </source>
</reference>
<keyword evidence="10" id="KW-0067">ATP-binding</keyword>
<dbReference type="InterPro" id="IPR013655">
    <property type="entry name" value="PAS_fold_3"/>
</dbReference>
<dbReference type="Gene3D" id="3.30.450.350">
    <property type="entry name" value="CHASE domain"/>
    <property type="match status" value="1"/>
</dbReference>
<dbReference type="EC" id="2.7.13.3" evidence="3"/>
<feature type="modified residue" description="4-aspartylphosphate" evidence="15">
    <location>
        <position position="1503"/>
    </location>
</feature>
<dbReference type="Pfam" id="PF02518">
    <property type="entry name" value="HATPase_c"/>
    <property type="match status" value="1"/>
</dbReference>
<dbReference type="InterPro" id="IPR029016">
    <property type="entry name" value="GAF-like_dom_sf"/>
</dbReference>
<feature type="transmembrane region" description="Helical" evidence="16">
    <location>
        <begin position="339"/>
        <end position="361"/>
    </location>
</feature>
<dbReference type="SMART" id="SM00091">
    <property type="entry name" value="PAS"/>
    <property type="match status" value="1"/>
</dbReference>
<dbReference type="FunFam" id="1.10.287.130:FF:000038">
    <property type="entry name" value="Sensory transduction histidine kinase"/>
    <property type="match status" value="1"/>
</dbReference>
<keyword evidence="11 16" id="KW-1133">Transmembrane helix</keyword>
<dbReference type="SMART" id="SM01079">
    <property type="entry name" value="CHASE"/>
    <property type="match status" value="1"/>
</dbReference>
<dbReference type="GO" id="GO:0000155">
    <property type="term" value="F:phosphorelay sensor kinase activity"/>
    <property type="evidence" value="ECO:0007669"/>
    <property type="project" value="InterPro"/>
</dbReference>
<dbReference type="SMART" id="SM00388">
    <property type="entry name" value="HisKA"/>
    <property type="match status" value="1"/>
</dbReference>
<dbReference type="Pfam" id="PF03924">
    <property type="entry name" value="CHASE"/>
    <property type="match status" value="1"/>
</dbReference>
<dbReference type="PROSITE" id="PS50110">
    <property type="entry name" value="RESPONSE_REGULATORY"/>
    <property type="match status" value="2"/>
</dbReference>
<dbReference type="InterPro" id="IPR036097">
    <property type="entry name" value="HisK_dim/P_sf"/>
</dbReference>
<organism evidence="21 22">
    <name type="scientific">Thiocapsa imhoffii</name>
    <dbReference type="NCBI Taxonomy" id="382777"/>
    <lineage>
        <taxon>Bacteria</taxon>
        <taxon>Pseudomonadati</taxon>
        <taxon>Pseudomonadota</taxon>
        <taxon>Gammaproteobacteria</taxon>
        <taxon>Chromatiales</taxon>
        <taxon>Chromatiaceae</taxon>
        <taxon>Thiocapsa</taxon>
    </lineage>
</organism>
<accession>A0A9X1B9E8</accession>
<evidence type="ECO:0000256" key="7">
    <source>
        <dbReference type="ARBA" id="ARBA00022692"/>
    </source>
</evidence>
<evidence type="ECO:0000313" key="22">
    <source>
        <dbReference type="Proteomes" id="UP001138802"/>
    </source>
</evidence>
<comment type="caution">
    <text evidence="21">The sequence shown here is derived from an EMBL/GenBank/DDBJ whole genome shotgun (WGS) entry which is preliminary data.</text>
</comment>
<evidence type="ECO:0000256" key="13">
    <source>
        <dbReference type="ARBA" id="ARBA00023136"/>
    </source>
</evidence>
<dbReference type="InterPro" id="IPR033480">
    <property type="entry name" value="sCache_2"/>
</dbReference>
<evidence type="ECO:0000256" key="2">
    <source>
        <dbReference type="ARBA" id="ARBA00004651"/>
    </source>
</evidence>
<sequence>MMTGSALNAPSHAQAAARSRRVPRWLPLSLVTLLILLGGTATGWMAVQHADHELKNRLLFEAQLIANALNIEQIKTLEGADSDLERPQYERLKRQFSQIQQHDARYRFVYLMGRRADGQIILLLDNEPPESEDYSPPGDIYHEATEVDRRVFATGQAQISGPLTDRWGTWVSALVPLFDPAHTSSNGAQPADARALVNRAADVYREQGQAALLEAMAQRDGLFHRGDLYAFAYDLDMTFIAHPIRPELVGLNLVDEDDRPGGQPFRQEIQRIALTTGEGWVAYEYLNPLTGAIEPKTTFVKRVDDMILCAGAYRTEGSVVAAFGIDIDAATWQDQLTTAAVPSALLTVTLLLILAIGALLLRRRTRLGNAAPAWMRHLEPLLALLFGLTLTLFATWTSHEREQQARAWSFAQLATSRTDAIATILRHLRDTELQALSAFIATATDLTAERFEHFTRFLAMNPAVQAWGWVPCLDPSEWAVLAQEQATLDGQPPLTLWEFNARQQPGAVTTRARHCATRFIAPAHPDNEMILGFDFTSDPRYQDALSESARSGLSMATSPVAPIHRAARDVAIESDATRQIIVFQPVMDHTGQLLGYASAALRQDDLLLSLGPESSHSIAIAQVREDGTITQRATTGLLEEQPDTVPILTRIIPVFGRTFVLSASAGPDFLKRHPIRAGWMTALTGLALTGIAVLISGFLARRHAGLVGLVKARTAELDRFFTAGLDMLCIATPTSEFVRLNGEWERILGYPTSALQGRRFLELIHPDDLESTHDALAQLGRQAPVLNFENRCRHHDGHYLWLEWRSFPAGELIYSVARDISARKQAQIDTARRLELESTATAISARFAAANPKTFEDTLRQALAQLGLLLDVDRAYLIRIGEHDSALTLSAQWCAAKVISPWHQVQETTHAELPWWRTRVANLQTLHIPDVTNLPREAQADLAILFARGTRALLSLPMVDSKGRLWGVVGFDVVARPRHWSESEIGLLQLLVQVIGSTIRRLDTFSRLQDREQRLQQQTRLQDLLMEISATYISLPLDRVDGAIETSLGNLGDFVKADRAYLFDYDFTHGICINTHEWCAPGIEPQIEQLRAVPVELMTSWTVTHRRGEVVHIPDVLALPPEDEVRPILEPQGIKSLLTVPLTDGETCLGFVGFDSVRHHHRYSEVELRLLTVFAQMLVNVRKRRETEDALRLSREQAEAANRSKSEFLANMSHEIRTPMNAVIGLSQILLSKDLDEEKRDYVTKIHDSSRLLLGIINDILDYSKIEAGKLELDEHAFRLDRLLDQMATLFGSLAGEKGLELFFRVSPEVPKSLVGDALRLGQVLSNLLGNALKFTEQGSIELRITRLWGDHDRVQLRFEILDTGIGIDAQQLARLFQPFSQADTSTTRKFGGTGLGLVISRKLLEYMGGNLQVHSTAGQGSTFSFELTLPVSRETSSETLDSRVKSCRVLVVDDQAIARTLLREILESCSCQISEADSGQAAIDAVVAADRTGTPFDFVLMDWKMPGAIDGLEAVRELQRLRDEKVLVGTEAPVIIVSAYNRHQLPKSAQGFNGFLGKPVTASALLDAMVEARGDQPQLRPPPRPVQPPSFAGHSILLAEDNAINQLVAVRMLERTQVRVTIANHGAEAVELANKESFDLILMDLQMPVMDGFEATRRIRARHPRLPIIALSAAVMEVDRDQARAAGMNAHLAKPIDSVKLYDTLSQWLGCQAPEDA</sequence>
<evidence type="ECO:0000259" key="18">
    <source>
        <dbReference type="PROSITE" id="PS50110"/>
    </source>
</evidence>
<evidence type="ECO:0000259" key="17">
    <source>
        <dbReference type="PROSITE" id="PS50109"/>
    </source>
</evidence>
<proteinExistence type="predicted"/>
<evidence type="ECO:0000256" key="14">
    <source>
        <dbReference type="ARBA" id="ARBA00023306"/>
    </source>
</evidence>
<evidence type="ECO:0000256" key="4">
    <source>
        <dbReference type="ARBA" id="ARBA00022475"/>
    </source>
</evidence>
<dbReference type="InterPro" id="IPR011006">
    <property type="entry name" value="CheY-like_superfamily"/>
</dbReference>
<dbReference type="GO" id="GO:0005886">
    <property type="term" value="C:plasma membrane"/>
    <property type="evidence" value="ECO:0007669"/>
    <property type="project" value="UniProtKB-SubCell"/>
</dbReference>
<evidence type="ECO:0000259" key="19">
    <source>
        <dbReference type="PROSITE" id="PS50112"/>
    </source>
</evidence>
<evidence type="ECO:0000256" key="15">
    <source>
        <dbReference type="PROSITE-ProRule" id="PRU00169"/>
    </source>
</evidence>
<evidence type="ECO:0000313" key="21">
    <source>
        <dbReference type="EMBL" id="MBK1645782.1"/>
    </source>
</evidence>
<keyword evidence="8" id="KW-0547">Nucleotide-binding</keyword>
<dbReference type="SMART" id="SM00387">
    <property type="entry name" value="HATPase_c"/>
    <property type="match status" value="1"/>
</dbReference>
<dbReference type="InterPro" id="IPR004358">
    <property type="entry name" value="Sig_transdc_His_kin-like_C"/>
</dbReference>
<dbReference type="InterPro" id="IPR003018">
    <property type="entry name" value="GAF"/>
</dbReference>
<dbReference type="PANTHER" id="PTHR45339:SF1">
    <property type="entry name" value="HYBRID SIGNAL TRANSDUCTION HISTIDINE KINASE J"/>
    <property type="match status" value="1"/>
</dbReference>
<dbReference type="PROSITE" id="PS50839">
    <property type="entry name" value="CHASE"/>
    <property type="match status" value="1"/>
</dbReference>
<dbReference type="CDD" id="cd00082">
    <property type="entry name" value="HisKA"/>
    <property type="match status" value="1"/>
</dbReference>
<dbReference type="CDD" id="cd16922">
    <property type="entry name" value="HATPase_EvgS-ArcB-TorS-like"/>
    <property type="match status" value="1"/>
</dbReference>
<keyword evidence="6" id="KW-0808">Transferase</keyword>
<feature type="transmembrane region" description="Helical" evidence="16">
    <location>
        <begin position="25"/>
        <end position="47"/>
    </location>
</feature>
<evidence type="ECO:0000256" key="1">
    <source>
        <dbReference type="ARBA" id="ARBA00000085"/>
    </source>
</evidence>
<keyword evidence="5 15" id="KW-0597">Phosphoprotein</keyword>
<dbReference type="InterPro" id="IPR003594">
    <property type="entry name" value="HATPase_dom"/>
</dbReference>
<dbReference type="EMBL" id="NRSD01000015">
    <property type="protein sequence ID" value="MBK1645782.1"/>
    <property type="molecule type" value="Genomic_DNA"/>
</dbReference>
<dbReference type="Pfam" id="PF00512">
    <property type="entry name" value="HisKA"/>
    <property type="match status" value="1"/>
</dbReference>
<keyword evidence="22" id="KW-1185">Reference proteome</keyword>
<dbReference type="SUPFAM" id="SSF55781">
    <property type="entry name" value="GAF domain-like"/>
    <property type="match status" value="2"/>
</dbReference>
<feature type="domain" description="CHASE" evidence="20">
    <location>
        <begin position="519"/>
        <end position="610"/>
    </location>
</feature>
<evidence type="ECO:0000256" key="16">
    <source>
        <dbReference type="SAM" id="Phobius"/>
    </source>
</evidence>
<evidence type="ECO:0000259" key="20">
    <source>
        <dbReference type="PROSITE" id="PS50839"/>
    </source>
</evidence>
<dbReference type="InterPro" id="IPR036890">
    <property type="entry name" value="HATPase_C_sf"/>
</dbReference>
<evidence type="ECO:0000256" key="9">
    <source>
        <dbReference type="ARBA" id="ARBA00022777"/>
    </source>
</evidence>
<evidence type="ECO:0000256" key="5">
    <source>
        <dbReference type="ARBA" id="ARBA00022553"/>
    </source>
</evidence>
<dbReference type="FunFam" id="3.30.565.10:FF:000010">
    <property type="entry name" value="Sensor histidine kinase RcsC"/>
    <property type="match status" value="1"/>
</dbReference>
<feature type="domain" description="Histidine kinase" evidence="17">
    <location>
        <begin position="1211"/>
        <end position="1432"/>
    </location>
</feature>